<sequence>MKVEKISDVEQLNRHKELKENNRKKSWRGRDKDLSFSDVIELMRHTLRF</sequence>
<organism evidence="2 3">
    <name type="scientific">Clostridium autoethanogenum DSM 10061</name>
    <dbReference type="NCBI Taxonomy" id="1341692"/>
    <lineage>
        <taxon>Bacteria</taxon>
        <taxon>Bacillati</taxon>
        <taxon>Bacillota</taxon>
        <taxon>Clostridia</taxon>
        <taxon>Eubacteriales</taxon>
        <taxon>Clostridiaceae</taxon>
        <taxon>Clostridium</taxon>
    </lineage>
</organism>
<evidence type="ECO:0000313" key="2">
    <source>
        <dbReference type="EMBL" id="AGY75324.1"/>
    </source>
</evidence>
<name>A0ABN4BHF9_9CLOT</name>
<dbReference type="Proteomes" id="UP000017590">
    <property type="component" value="Chromosome"/>
</dbReference>
<dbReference type="EMBL" id="CP006763">
    <property type="protein sequence ID" value="AGY75324.1"/>
    <property type="molecule type" value="Genomic_DNA"/>
</dbReference>
<accession>A0ABN4BHF9</accession>
<gene>
    <name evidence="2" type="ORF">CAETHG_1099</name>
</gene>
<feature type="region of interest" description="Disordered" evidence="1">
    <location>
        <begin position="1"/>
        <end position="30"/>
    </location>
</feature>
<proteinExistence type="predicted"/>
<evidence type="ECO:0000256" key="1">
    <source>
        <dbReference type="SAM" id="MobiDB-lite"/>
    </source>
</evidence>
<evidence type="ECO:0000313" key="3">
    <source>
        <dbReference type="Proteomes" id="UP000017590"/>
    </source>
</evidence>
<keyword evidence="3" id="KW-1185">Reference proteome</keyword>
<protein>
    <submittedName>
        <fullName evidence="2">Uncharacterized protein</fullName>
    </submittedName>
</protein>
<dbReference type="RefSeq" id="WP_023162124.1">
    <property type="nucleotide sequence ID" value="NC_022592.1"/>
</dbReference>
<reference evidence="3" key="1">
    <citation type="journal article" date="2014" name="Biotechnol. Biofuels">
        <title>Comparison of single-molecule sequencing and hybrid approaches for finishing the genome of Clostridium autoethanogenum and analysis of CRISPR systems in industrial relevant Clostridia.</title>
        <authorList>
            <person name="Brown S.D."/>
            <person name="Nagaraju S."/>
            <person name="Utturkar S."/>
            <person name="De Tissera S."/>
            <person name="Segovia S."/>
            <person name="Mitchell W."/>
            <person name="Land M.L."/>
            <person name="Dassanayake A."/>
            <person name="Kopke M."/>
        </authorList>
    </citation>
    <scope>NUCLEOTIDE SEQUENCE [LARGE SCALE GENOMIC DNA]</scope>
    <source>
        <strain evidence="3">DSM 10061</strain>
    </source>
</reference>